<dbReference type="STRING" id="1208324.P73_0370"/>
<keyword evidence="2" id="KW-0472">Membrane</keyword>
<dbReference type="SUPFAM" id="SSF141488">
    <property type="entry name" value="YdhA-like"/>
    <property type="match status" value="1"/>
</dbReference>
<dbReference type="KEGG" id="cid:P73_0370"/>
<dbReference type="AlphaFoldDB" id="A0A0B5DV50"/>
<accession>A0A0B5DV50</accession>
<feature type="signal peptide" evidence="5">
    <location>
        <begin position="1"/>
        <end position="20"/>
    </location>
</feature>
<evidence type="ECO:0000313" key="8">
    <source>
        <dbReference type="EMBL" id="AJE45085.1"/>
    </source>
</evidence>
<dbReference type="InterPro" id="IPR053147">
    <property type="entry name" value="Hsp_HslJ-like"/>
</dbReference>
<keyword evidence="9" id="KW-1185">Reference proteome</keyword>
<dbReference type="EMBL" id="CP004393">
    <property type="protein sequence ID" value="AJE45085.1"/>
    <property type="molecule type" value="Genomic_DNA"/>
</dbReference>
<dbReference type="OrthoDB" id="9809132at2"/>
<feature type="domain" description="DUF306" evidence="6">
    <location>
        <begin position="198"/>
        <end position="300"/>
    </location>
</feature>
<reference evidence="8 9" key="1">
    <citation type="journal article" date="2014" name="Int. J. Syst. Evol. Microbiol.">
        <title>Celeribacter indicus sp. nov., a polycyclic aromatic hydrocarbon-degrading bacterium from deep-sea sediment and reclassification of Huaishuia halophila as Celeribacter halophilus comb. nov.</title>
        <authorList>
            <person name="Lai Q."/>
            <person name="Cao J."/>
            <person name="Yuan J."/>
            <person name="Li F."/>
            <person name="Shao Z."/>
        </authorList>
    </citation>
    <scope>NUCLEOTIDE SEQUENCE [LARGE SCALE GENOMIC DNA]</scope>
    <source>
        <strain evidence="8">P73</strain>
    </source>
</reference>
<dbReference type="Gene3D" id="2.40.128.270">
    <property type="match status" value="1"/>
</dbReference>
<dbReference type="Pfam" id="PF09864">
    <property type="entry name" value="MliC"/>
    <property type="match status" value="1"/>
</dbReference>
<proteinExistence type="predicted"/>
<dbReference type="RefSeq" id="WP_052452995.1">
    <property type="nucleotide sequence ID" value="NZ_CP004393.1"/>
</dbReference>
<evidence type="ECO:0000256" key="4">
    <source>
        <dbReference type="ARBA" id="ARBA00023288"/>
    </source>
</evidence>
<dbReference type="Gene3D" id="2.40.128.200">
    <property type="match status" value="1"/>
</dbReference>
<evidence type="ECO:0000256" key="1">
    <source>
        <dbReference type="ARBA" id="ARBA00022729"/>
    </source>
</evidence>
<organism evidence="8 9">
    <name type="scientific">Celeribacter indicus</name>
    <dbReference type="NCBI Taxonomy" id="1208324"/>
    <lineage>
        <taxon>Bacteria</taxon>
        <taxon>Pseudomonadati</taxon>
        <taxon>Pseudomonadota</taxon>
        <taxon>Alphaproteobacteria</taxon>
        <taxon>Rhodobacterales</taxon>
        <taxon>Roseobacteraceae</taxon>
        <taxon>Celeribacter</taxon>
    </lineage>
</organism>
<feature type="domain" description="C-type lysozyme inhibitor" evidence="7">
    <location>
        <begin position="42"/>
        <end position="91"/>
    </location>
</feature>
<name>A0A0B5DV50_9RHOB</name>
<sequence length="304" mass="32249">MFPRGLSVLLAFALGAPAAATPFGFETRVTCEAEAGVVGFAGDTALLYLRGSRFDLMRLPSASGEKYATETGDTVFWLQGEEALLQVAGTGNQSCALTLPDTPWRAQGNEPGWILTVEEGRLSAQLDYGETEFEADLTAPVREGESLVHTLPDHDLTLSLSREICYDGMSGQAYPEKVTLRLGERELSGCGGRTLDLLAGANWQVETIDGAVPVEGRMPELSISDDLRVAGTSGCNRFSGGLEITGEGIAFGPMAATRMMCPADLMAQETALLDALSSTSRFEIAEDGALVLHGPEGPVLTARR</sequence>
<evidence type="ECO:0000259" key="6">
    <source>
        <dbReference type="Pfam" id="PF03724"/>
    </source>
</evidence>
<evidence type="ECO:0000256" key="3">
    <source>
        <dbReference type="ARBA" id="ARBA00023139"/>
    </source>
</evidence>
<evidence type="ECO:0008006" key="10">
    <source>
        <dbReference type="Google" id="ProtNLM"/>
    </source>
</evidence>
<dbReference type="Proteomes" id="UP000031521">
    <property type="component" value="Chromosome"/>
</dbReference>
<feature type="chain" id="PRO_5002100345" description="DUF306 domain-containing protein" evidence="5">
    <location>
        <begin position="21"/>
        <end position="304"/>
    </location>
</feature>
<dbReference type="PANTHER" id="PTHR35535:SF1">
    <property type="entry name" value="HEAT SHOCK PROTEIN HSLJ"/>
    <property type="match status" value="1"/>
</dbReference>
<keyword evidence="1 5" id="KW-0732">Signal</keyword>
<dbReference type="InterPro" id="IPR038670">
    <property type="entry name" value="HslJ-like_sf"/>
</dbReference>
<protein>
    <recommendedName>
        <fullName evidence="10">DUF306 domain-containing protein</fullName>
    </recommendedName>
</protein>
<dbReference type="HOGENOM" id="CLU_070029_0_0_5"/>
<dbReference type="PANTHER" id="PTHR35535">
    <property type="entry name" value="HEAT SHOCK PROTEIN HSLJ"/>
    <property type="match status" value="1"/>
</dbReference>
<evidence type="ECO:0000256" key="5">
    <source>
        <dbReference type="SAM" id="SignalP"/>
    </source>
</evidence>
<keyword evidence="4" id="KW-0449">Lipoprotein</keyword>
<keyword evidence="3" id="KW-0564">Palmitate</keyword>
<evidence type="ECO:0000259" key="7">
    <source>
        <dbReference type="Pfam" id="PF09864"/>
    </source>
</evidence>
<dbReference type="InterPro" id="IPR018660">
    <property type="entry name" value="MliC"/>
</dbReference>
<gene>
    <name evidence="8" type="ORF">P73_0370</name>
</gene>
<evidence type="ECO:0000313" key="9">
    <source>
        <dbReference type="Proteomes" id="UP000031521"/>
    </source>
</evidence>
<dbReference type="InterPro" id="IPR036328">
    <property type="entry name" value="MliC_sf"/>
</dbReference>
<dbReference type="Pfam" id="PF03724">
    <property type="entry name" value="META"/>
    <property type="match status" value="1"/>
</dbReference>
<evidence type="ECO:0000256" key="2">
    <source>
        <dbReference type="ARBA" id="ARBA00023136"/>
    </source>
</evidence>
<dbReference type="InterPro" id="IPR005184">
    <property type="entry name" value="DUF306_Meta_HslJ"/>
</dbReference>